<evidence type="ECO:0000313" key="3">
    <source>
        <dbReference type="Proteomes" id="UP001596074"/>
    </source>
</evidence>
<organism evidence="2 3">
    <name type="scientific">Actinomadura rugatobispora</name>
    <dbReference type="NCBI Taxonomy" id="1994"/>
    <lineage>
        <taxon>Bacteria</taxon>
        <taxon>Bacillati</taxon>
        <taxon>Actinomycetota</taxon>
        <taxon>Actinomycetes</taxon>
        <taxon>Streptosporangiales</taxon>
        <taxon>Thermomonosporaceae</taxon>
        <taxon>Actinomadura</taxon>
    </lineage>
</organism>
<keyword evidence="3" id="KW-1185">Reference proteome</keyword>
<dbReference type="Proteomes" id="UP001596074">
    <property type="component" value="Unassembled WGS sequence"/>
</dbReference>
<accession>A0ABW1AEN6</accession>
<protein>
    <submittedName>
        <fullName evidence="2">Uncharacterized protein</fullName>
    </submittedName>
</protein>
<feature type="signal peptide" evidence="1">
    <location>
        <begin position="1"/>
        <end position="27"/>
    </location>
</feature>
<dbReference type="EMBL" id="JBHSON010000101">
    <property type="protein sequence ID" value="MFC5752990.1"/>
    <property type="molecule type" value="Genomic_DNA"/>
</dbReference>
<evidence type="ECO:0000313" key="2">
    <source>
        <dbReference type="EMBL" id="MFC5752990.1"/>
    </source>
</evidence>
<keyword evidence="1" id="KW-0732">Signal</keyword>
<dbReference type="RefSeq" id="WP_378289549.1">
    <property type="nucleotide sequence ID" value="NZ_JBHSON010000101.1"/>
</dbReference>
<evidence type="ECO:0000256" key="1">
    <source>
        <dbReference type="SAM" id="SignalP"/>
    </source>
</evidence>
<proteinExistence type="predicted"/>
<feature type="chain" id="PRO_5045338628" evidence="1">
    <location>
        <begin position="28"/>
        <end position="55"/>
    </location>
</feature>
<reference evidence="3" key="1">
    <citation type="journal article" date="2019" name="Int. J. Syst. Evol. Microbiol.">
        <title>The Global Catalogue of Microorganisms (GCM) 10K type strain sequencing project: providing services to taxonomists for standard genome sequencing and annotation.</title>
        <authorList>
            <consortium name="The Broad Institute Genomics Platform"/>
            <consortium name="The Broad Institute Genome Sequencing Center for Infectious Disease"/>
            <person name="Wu L."/>
            <person name="Ma J."/>
        </authorList>
    </citation>
    <scope>NUCLEOTIDE SEQUENCE [LARGE SCALE GENOMIC DNA]</scope>
    <source>
        <strain evidence="3">KCTC 42087</strain>
    </source>
</reference>
<name>A0ABW1AEN6_9ACTN</name>
<gene>
    <name evidence="2" type="ORF">ACFPZN_45875</name>
</gene>
<sequence>MFPQPKKYGRYVALAIFILFAYKNPTAAAHLVEQAGGVLMTAADAAGKFVTALQA</sequence>
<comment type="caution">
    <text evidence="2">The sequence shown here is derived from an EMBL/GenBank/DDBJ whole genome shotgun (WGS) entry which is preliminary data.</text>
</comment>